<proteinExistence type="inferred from homology"/>
<dbReference type="NCBIfam" id="TIGR01203">
    <property type="entry name" value="HGPRTase"/>
    <property type="match status" value="1"/>
</dbReference>
<comment type="pathway">
    <text evidence="3 13">Purine metabolism; IMP biosynthesis via salvage pathway; IMP from hypoxanthine: step 1/1.</text>
</comment>
<dbReference type="GO" id="GO:0005829">
    <property type="term" value="C:cytosol"/>
    <property type="evidence" value="ECO:0007669"/>
    <property type="project" value="TreeGrafter"/>
</dbReference>
<dbReference type="GO" id="GO:0006166">
    <property type="term" value="P:purine ribonucleoside salvage"/>
    <property type="evidence" value="ECO:0007669"/>
    <property type="project" value="UniProtKB-KW"/>
</dbReference>
<dbReference type="OMA" id="MQWRVAP"/>
<dbReference type="Proteomes" id="UP000008312">
    <property type="component" value="Unassembled WGS sequence"/>
</dbReference>
<dbReference type="InterPro" id="IPR050408">
    <property type="entry name" value="HGPRT"/>
</dbReference>
<dbReference type="InterPro" id="IPR000836">
    <property type="entry name" value="PRTase_dom"/>
</dbReference>
<dbReference type="GO" id="GO:0000287">
    <property type="term" value="F:magnesium ion binding"/>
    <property type="evidence" value="ECO:0007669"/>
    <property type="project" value="TreeGrafter"/>
</dbReference>
<evidence type="ECO:0000313" key="16">
    <source>
        <dbReference type="Proteomes" id="UP000008312"/>
    </source>
</evidence>
<feature type="domain" description="Phosphoribosyltransferase" evidence="14">
    <location>
        <begin position="30"/>
        <end position="158"/>
    </location>
</feature>
<dbReference type="OrthoDB" id="9449045at2759"/>
<comment type="catalytic activity">
    <reaction evidence="13">
        <text>IMP + diphosphate = hypoxanthine + 5-phospho-alpha-D-ribose 1-diphosphate</text>
        <dbReference type="Rhea" id="RHEA:17973"/>
        <dbReference type="ChEBI" id="CHEBI:17368"/>
        <dbReference type="ChEBI" id="CHEBI:33019"/>
        <dbReference type="ChEBI" id="CHEBI:58017"/>
        <dbReference type="ChEBI" id="CHEBI:58053"/>
        <dbReference type="EC" id="2.4.2.8"/>
    </reaction>
</comment>
<evidence type="ECO:0000256" key="1">
    <source>
        <dbReference type="ARBA" id="ARBA00001946"/>
    </source>
</evidence>
<evidence type="ECO:0000259" key="14">
    <source>
        <dbReference type="Pfam" id="PF00156"/>
    </source>
</evidence>
<protein>
    <recommendedName>
        <fullName evidence="5 13">Hypoxanthine phosphoribosyltransferase</fullName>
        <ecNumber evidence="5 13">2.4.2.8</ecNumber>
    </recommendedName>
</protein>
<keyword evidence="11 13" id="KW-0547">Nucleotide-binding</keyword>
<dbReference type="CDD" id="cd06223">
    <property type="entry name" value="PRTases_typeI"/>
    <property type="match status" value="1"/>
</dbReference>
<accession>D8LYT6</accession>
<evidence type="ECO:0000256" key="4">
    <source>
        <dbReference type="ARBA" id="ARBA00008391"/>
    </source>
</evidence>
<dbReference type="PANTHER" id="PTHR43340:SF1">
    <property type="entry name" value="HYPOXANTHINE PHOSPHORIBOSYLTRANSFERASE"/>
    <property type="match status" value="1"/>
</dbReference>
<comment type="cofactor">
    <cofactor evidence="1 13">
        <name>Mg(2+)</name>
        <dbReference type="ChEBI" id="CHEBI:18420"/>
    </cofactor>
</comment>
<evidence type="ECO:0000256" key="11">
    <source>
        <dbReference type="ARBA" id="ARBA00022741"/>
    </source>
</evidence>
<name>D8LYT6_BLAHO</name>
<dbReference type="GeneID" id="24918301"/>
<evidence type="ECO:0000256" key="7">
    <source>
        <dbReference type="ARBA" id="ARBA00022676"/>
    </source>
</evidence>
<comment type="subcellular location">
    <subcellularLocation>
        <location evidence="2 13">Cytoplasm</location>
    </subcellularLocation>
</comment>
<evidence type="ECO:0000256" key="6">
    <source>
        <dbReference type="ARBA" id="ARBA00022490"/>
    </source>
</evidence>
<dbReference type="InterPro" id="IPR005904">
    <property type="entry name" value="Hxn_phspho_trans"/>
</dbReference>
<keyword evidence="9 13" id="KW-0479">Metal-binding</keyword>
<dbReference type="RefSeq" id="XP_012894789.1">
    <property type="nucleotide sequence ID" value="XM_013039335.1"/>
</dbReference>
<keyword evidence="7 13" id="KW-0328">Glycosyltransferase</keyword>
<keyword evidence="6 13" id="KW-0963">Cytoplasm</keyword>
<reference evidence="15" key="1">
    <citation type="submission" date="2010-02" db="EMBL/GenBank/DDBJ databases">
        <title>Sequencing and annotation of the Blastocystis hominis genome.</title>
        <authorList>
            <person name="Wincker P."/>
        </authorList>
    </citation>
    <scope>NUCLEOTIDE SEQUENCE</scope>
    <source>
        <strain evidence="15">Singapore isolate B</strain>
    </source>
</reference>
<keyword evidence="8 13" id="KW-0808">Transferase</keyword>
<dbReference type="EC" id="2.4.2.8" evidence="5 13"/>
<evidence type="ECO:0000256" key="10">
    <source>
        <dbReference type="ARBA" id="ARBA00022726"/>
    </source>
</evidence>
<dbReference type="GO" id="GO:0032263">
    <property type="term" value="P:GMP salvage"/>
    <property type="evidence" value="ECO:0007669"/>
    <property type="project" value="TreeGrafter"/>
</dbReference>
<sequence>MPVDAFRIAEEYRVGITWCDNGKDKLDGIILTNGMIEDRCAKLAYDLQRDYGNNRIHLLCVLKGAQVFFAALSHQMQNLGMAFSYDFIKVKSYSGSSSTGEVKVEGLNLEGLKDHHVVIVEDIIDTGNTMKVLIPMIESYGAKSVATCVLCEKDTPLSCGYKSNYCGFIVPNMFIVGNGFDFDEVMREMPHVGCISQYGIKYYTEHKLF</sequence>
<dbReference type="InterPro" id="IPR029057">
    <property type="entry name" value="PRTase-like"/>
</dbReference>
<evidence type="ECO:0000256" key="8">
    <source>
        <dbReference type="ARBA" id="ARBA00022679"/>
    </source>
</evidence>
<evidence type="ECO:0000256" key="5">
    <source>
        <dbReference type="ARBA" id="ARBA00011895"/>
    </source>
</evidence>
<dbReference type="FunCoup" id="D8LYT6">
    <property type="interactions" value="19"/>
</dbReference>
<dbReference type="EMBL" id="FN668639">
    <property type="protein sequence ID" value="CBK20741.2"/>
    <property type="molecule type" value="Genomic_DNA"/>
</dbReference>
<keyword evidence="10 13" id="KW-0660">Purine salvage</keyword>
<dbReference type="GO" id="GO:0000166">
    <property type="term" value="F:nucleotide binding"/>
    <property type="evidence" value="ECO:0007669"/>
    <property type="project" value="UniProtKB-KW"/>
</dbReference>
<dbReference type="PANTHER" id="PTHR43340">
    <property type="entry name" value="HYPOXANTHINE-GUANINE PHOSPHORIBOSYLTRANSFERASE"/>
    <property type="match status" value="1"/>
</dbReference>
<evidence type="ECO:0000256" key="2">
    <source>
        <dbReference type="ARBA" id="ARBA00004496"/>
    </source>
</evidence>
<evidence type="ECO:0000256" key="12">
    <source>
        <dbReference type="ARBA" id="ARBA00022842"/>
    </source>
</evidence>
<dbReference type="Gene3D" id="3.40.50.2020">
    <property type="match status" value="1"/>
</dbReference>
<evidence type="ECO:0000256" key="13">
    <source>
        <dbReference type="RuleBase" id="RU364099"/>
    </source>
</evidence>
<dbReference type="GO" id="GO:0046100">
    <property type="term" value="P:hypoxanthine metabolic process"/>
    <property type="evidence" value="ECO:0007669"/>
    <property type="project" value="TreeGrafter"/>
</dbReference>
<keyword evidence="12 13" id="KW-0460">Magnesium</keyword>
<dbReference type="SUPFAM" id="SSF53271">
    <property type="entry name" value="PRTase-like"/>
    <property type="match status" value="1"/>
</dbReference>
<organism evidence="15">
    <name type="scientific">Blastocystis hominis</name>
    <dbReference type="NCBI Taxonomy" id="12968"/>
    <lineage>
        <taxon>Eukaryota</taxon>
        <taxon>Sar</taxon>
        <taxon>Stramenopiles</taxon>
        <taxon>Bigyra</taxon>
        <taxon>Opalozoa</taxon>
        <taxon>Opalinata</taxon>
        <taxon>Blastocystidae</taxon>
        <taxon>Blastocystis</taxon>
    </lineage>
</organism>
<comment type="similarity">
    <text evidence="4 13">Belongs to the purine/pyrimidine phosphoribosyltransferase family.</text>
</comment>
<evidence type="ECO:0000313" key="15">
    <source>
        <dbReference type="EMBL" id="CBK20741.2"/>
    </source>
</evidence>
<dbReference type="GO" id="GO:0004422">
    <property type="term" value="F:hypoxanthine phosphoribosyltransferase activity"/>
    <property type="evidence" value="ECO:0007669"/>
    <property type="project" value="InterPro"/>
</dbReference>
<evidence type="ECO:0000256" key="3">
    <source>
        <dbReference type="ARBA" id="ARBA00004669"/>
    </source>
</evidence>
<keyword evidence="16" id="KW-1185">Reference proteome</keyword>
<dbReference type="InParanoid" id="D8LYT6"/>
<evidence type="ECO:0000256" key="9">
    <source>
        <dbReference type="ARBA" id="ARBA00022723"/>
    </source>
</evidence>
<dbReference type="GO" id="GO:0032264">
    <property type="term" value="P:IMP salvage"/>
    <property type="evidence" value="ECO:0007669"/>
    <property type="project" value="UniProtKB-UniPathway"/>
</dbReference>
<dbReference type="Pfam" id="PF00156">
    <property type="entry name" value="Pribosyltran"/>
    <property type="match status" value="1"/>
</dbReference>
<gene>
    <name evidence="15" type="ORF">GSBLH_T00001018001</name>
</gene>
<dbReference type="GO" id="GO:0006178">
    <property type="term" value="P:guanine salvage"/>
    <property type="evidence" value="ECO:0007669"/>
    <property type="project" value="TreeGrafter"/>
</dbReference>
<dbReference type="UniPathway" id="UPA00591">
    <property type="reaction ID" value="UER00648"/>
</dbReference>
<dbReference type="AlphaFoldDB" id="D8LYT6"/>